<sequence>MERAARALCRLRGLPEDTGFNGLPMWHSTVSDAMDVLEAALSPEQLQEMIPDHPFPELHDPKQKHHDLP</sequence>
<reference evidence="2" key="1">
    <citation type="journal article" date="2019" name="Int. J. Syst. Evol. Microbiol.">
        <title>The Global Catalogue of Microorganisms (GCM) 10K type strain sequencing project: providing services to taxonomists for standard genome sequencing and annotation.</title>
        <authorList>
            <consortium name="The Broad Institute Genomics Platform"/>
            <consortium name="The Broad Institute Genome Sequencing Center for Infectious Disease"/>
            <person name="Wu L."/>
            <person name="Ma J."/>
        </authorList>
    </citation>
    <scope>NUCLEOTIDE SEQUENCE [LARGE SCALE GENOMIC DNA]</scope>
    <source>
        <strain evidence="2">KCTC 52039</strain>
    </source>
</reference>
<comment type="caution">
    <text evidence="1">The sequence shown here is derived from an EMBL/GenBank/DDBJ whole genome shotgun (WGS) entry which is preliminary data.</text>
</comment>
<dbReference type="EMBL" id="JBHRTO010000001">
    <property type="protein sequence ID" value="MFC3179466.1"/>
    <property type="molecule type" value="Genomic_DNA"/>
</dbReference>
<accession>A0ABV7ISG3</accession>
<dbReference type="RefSeq" id="WP_380071112.1">
    <property type="nucleotide sequence ID" value="NZ_JBHRTO010000001.1"/>
</dbReference>
<keyword evidence="2" id="KW-1185">Reference proteome</keyword>
<evidence type="ECO:0000313" key="2">
    <source>
        <dbReference type="Proteomes" id="UP001595547"/>
    </source>
</evidence>
<protein>
    <submittedName>
        <fullName evidence="1">Uncharacterized protein</fullName>
    </submittedName>
</protein>
<name>A0ABV7ISG3_9RHOB</name>
<evidence type="ECO:0000313" key="1">
    <source>
        <dbReference type="EMBL" id="MFC3179466.1"/>
    </source>
</evidence>
<proteinExistence type="predicted"/>
<gene>
    <name evidence="1" type="ORF">ACFOGH_00545</name>
</gene>
<organism evidence="1 2">
    <name type="scientific">Cypionkella sinensis</name>
    <dbReference type="NCBI Taxonomy" id="1756043"/>
    <lineage>
        <taxon>Bacteria</taxon>
        <taxon>Pseudomonadati</taxon>
        <taxon>Pseudomonadota</taxon>
        <taxon>Alphaproteobacteria</taxon>
        <taxon>Rhodobacterales</taxon>
        <taxon>Paracoccaceae</taxon>
        <taxon>Cypionkella</taxon>
    </lineage>
</organism>
<dbReference type="Proteomes" id="UP001595547">
    <property type="component" value="Unassembled WGS sequence"/>
</dbReference>